<dbReference type="InterPro" id="IPR021382">
    <property type="entry name" value="DUF3014"/>
</dbReference>
<keyword evidence="2" id="KW-0472">Membrane</keyword>
<proteinExistence type="predicted"/>
<dbReference type="Pfam" id="PF11219">
    <property type="entry name" value="DUF3014"/>
    <property type="match status" value="1"/>
</dbReference>
<feature type="region of interest" description="Disordered" evidence="1">
    <location>
        <begin position="50"/>
        <end position="71"/>
    </location>
</feature>
<dbReference type="Proteomes" id="UP000541185">
    <property type="component" value="Unassembled WGS sequence"/>
</dbReference>
<dbReference type="AlphaFoldDB" id="A0A848H388"/>
<feature type="compositionally biased region" description="Basic and acidic residues" evidence="1">
    <location>
        <begin position="50"/>
        <end position="60"/>
    </location>
</feature>
<protein>
    <submittedName>
        <fullName evidence="3">DUF3014 domain-containing protein</fullName>
    </submittedName>
</protein>
<comment type="caution">
    <text evidence="3">The sequence shown here is derived from an EMBL/GenBank/DDBJ whole genome shotgun (WGS) entry which is preliminary data.</text>
</comment>
<sequence>MRPPRRASRWPLVLLVLALAAGGWLWFYGVRLPDFLGGQDKSAPVVLDTGERSAPEREVHPPPTDEPPRVAQGDEVETALADALGREAVLRFLQVGGFQRRLVATLDNLGREHAPVAAWPVLATPGRFAVEGQAGSEHIAAANAARYAPFVDFATSVRATTVVDLYRRLYPVLQQSYIELGFGGRSFHERVIAVVDLLLATPEPQQAPAVELTAVHGPIPSVQPWTRYAFADPRLQALPAGQKMLLRLDADQRLRVKARLREIRTLLVQPPPAR</sequence>
<dbReference type="EMBL" id="JABBFX010000001">
    <property type="protein sequence ID" value="NML45275.1"/>
    <property type="molecule type" value="Genomic_DNA"/>
</dbReference>
<evidence type="ECO:0000256" key="1">
    <source>
        <dbReference type="SAM" id="MobiDB-lite"/>
    </source>
</evidence>
<evidence type="ECO:0000313" key="4">
    <source>
        <dbReference type="Proteomes" id="UP000541185"/>
    </source>
</evidence>
<evidence type="ECO:0000256" key="2">
    <source>
        <dbReference type="SAM" id="Phobius"/>
    </source>
</evidence>
<organism evidence="3 4">
    <name type="scientific">Ramlibacter agri</name>
    <dbReference type="NCBI Taxonomy" id="2728837"/>
    <lineage>
        <taxon>Bacteria</taxon>
        <taxon>Pseudomonadati</taxon>
        <taxon>Pseudomonadota</taxon>
        <taxon>Betaproteobacteria</taxon>
        <taxon>Burkholderiales</taxon>
        <taxon>Comamonadaceae</taxon>
        <taxon>Ramlibacter</taxon>
    </lineage>
</organism>
<feature type="transmembrane region" description="Helical" evidence="2">
    <location>
        <begin position="12"/>
        <end position="29"/>
    </location>
</feature>
<accession>A0A848H388</accession>
<keyword evidence="2" id="KW-1133">Transmembrane helix</keyword>
<name>A0A848H388_9BURK</name>
<evidence type="ECO:0000313" key="3">
    <source>
        <dbReference type="EMBL" id="NML45275.1"/>
    </source>
</evidence>
<reference evidence="3 4" key="1">
    <citation type="submission" date="2020-04" db="EMBL/GenBank/DDBJ databases">
        <title>Ramlibacter sp. G-1-2-2 isolated from soil.</title>
        <authorList>
            <person name="Dahal R.H."/>
        </authorList>
    </citation>
    <scope>NUCLEOTIDE SEQUENCE [LARGE SCALE GENOMIC DNA]</scope>
    <source>
        <strain evidence="3 4">G-1-2-2</strain>
    </source>
</reference>
<gene>
    <name evidence="3" type="ORF">HHL11_16090</name>
</gene>
<keyword evidence="4" id="KW-1185">Reference proteome</keyword>
<keyword evidence="2" id="KW-0812">Transmembrane</keyword>